<evidence type="ECO:0000256" key="7">
    <source>
        <dbReference type="SAM" id="Phobius"/>
    </source>
</evidence>
<dbReference type="EMBL" id="BAABME010004660">
    <property type="protein sequence ID" value="GAA0163114.1"/>
    <property type="molecule type" value="Genomic_DNA"/>
</dbReference>
<comment type="similarity">
    <text evidence="2">Belongs to the SLC13A/DASS transporter (TC 2.A.47) family. DIT1 subfamily.</text>
</comment>
<organism evidence="8 9">
    <name type="scientific">Lithospermum erythrorhizon</name>
    <name type="common">Purple gromwell</name>
    <name type="synonym">Lithospermum officinale var. erythrorhizon</name>
    <dbReference type="NCBI Taxonomy" id="34254"/>
    <lineage>
        <taxon>Eukaryota</taxon>
        <taxon>Viridiplantae</taxon>
        <taxon>Streptophyta</taxon>
        <taxon>Embryophyta</taxon>
        <taxon>Tracheophyta</taxon>
        <taxon>Spermatophyta</taxon>
        <taxon>Magnoliopsida</taxon>
        <taxon>eudicotyledons</taxon>
        <taxon>Gunneridae</taxon>
        <taxon>Pentapetalae</taxon>
        <taxon>asterids</taxon>
        <taxon>lamiids</taxon>
        <taxon>Boraginales</taxon>
        <taxon>Boraginaceae</taxon>
        <taxon>Boraginoideae</taxon>
        <taxon>Lithospermeae</taxon>
        <taxon>Lithospermum</taxon>
    </lineage>
</organism>
<dbReference type="InterPro" id="IPR001898">
    <property type="entry name" value="SLC13A/DASS"/>
</dbReference>
<keyword evidence="5 7" id="KW-1133">Transmembrane helix</keyword>
<dbReference type="Pfam" id="PF00939">
    <property type="entry name" value="Na_sulph_symp"/>
    <property type="match status" value="1"/>
</dbReference>
<accession>A0AAV3QGA5</accession>
<evidence type="ECO:0000256" key="1">
    <source>
        <dbReference type="ARBA" id="ARBA00004478"/>
    </source>
</evidence>
<comment type="subcellular location">
    <subcellularLocation>
        <location evidence="1">Plastid</location>
        <location evidence="1">Chloroplast inner membrane</location>
        <topology evidence="1">Multi-pass membrane protein</topology>
    </subcellularLocation>
</comment>
<dbReference type="NCBIfam" id="TIGR00785">
    <property type="entry name" value="dass"/>
    <property type="match status" value="1"/>
</dbReference>
<keyword evidence="4" id="KW-0934">Plastid</keyword>
<dbReference type="AlphaFoldDB" id="A0AAV3QGA5"/>
<evidence type="ECO:0000256" key="5">
    <source>
        <dbReference type="ARBA" id="ARBA00022989"/>
    </source>
</evidence>
<feature type="transmembrane region" description="Helical" evidence="7">
    <location>
        <begin position="109"/>
        <end position="130"/>
    </location>
</feature>
<keyword evidence="3 7" id="KW-0812">Transmembrane</keyword>
<feature type="transmembrane region" description="Helical" evidence="7">
    <location>
        <begin position="178"/>
        <end position="199"/>
    </location>
</feature>
<proteinExistence type="inferred from homology"/>
<comment type="caution">
    <text evidence="8">The sequence shown here is derived from an EMBL/GenBank/DDBJ whole genome shotgun (WGS) entry which is preliminary data.</text>
</comment>
<dbReference type="PANTHER" id="PTHR42826">
    <property type="entry name" value="DICARBOXYLATE TRANSPORTER 2.1, CHLOROPLASTIC"/>
    <property type="match status" value="1"/>
</dbReference>
<name>A0AAV3QGA5_LITER</name>
<sequence length="291" mass="31659">MSCSSALYLTASASNLLSLKLAESLGVKLHKSWLTWFKVTCIPGFVSLALLPFVVYKIFPPEIKETPDAPTVAKAKLKEMGPVKMSEWVMVITMLITVGLWVSGEHLEIPAVVAALVGLSLLLLFGVIDWQDCLGEKSAWDTLVWFGVLVGMATQLNNLGVVPWLSLSISNSLKSLSLSWFGAFVILHLSYFALHYLFASQTAHVGALYSAFLGMLLAAKVPPLMAALSLAVNTNLFGALTHYSSGQAAVYYGAGYVKLPRVFRMGIMVAIINIIIWSLTAAAWWKILGLY</sequence>
<feature type="transmembrane region" description="Helical" evidence="7">
    <location>
        <begin position="142"/>
        <end position="166"/>
    </location>
</feature>
<keyword evidence="4" id="KW-1001">Plastid inner membrane</keyword>
<dbReference type="InterPro" id="IPR030676">
    <property type="entry name" value="CitT-rel"/>
</dbReference>
<evidence type="ECO:0000256" key="4">
    <source>
        <dbReference type="ARBA" id="ARBA00022780"/>
    </source>
</evidence>
<evidence type="ECO:0000313" key="9">
    <source>
        <dbReference type="Proteomes" id="UP001454036"/>
    </source>
</evidence>
<feature type="transmembrane region" description="Helical" evidence="7">
    <location>
        <begin position="266"/>
        <end position="285"/>
    </location>
</feature>
<evidence type="ECO:0000313" key="8">
    <source>
        <dbReference type="EMBL" id="GAA0163114.1"/>
    </source>
</evidence>
<reference evidence="8 9" key="1">
    <citation type="submission" date="2024-01" db="EMBL/GenBank/DDBJ databases">
        <title>The complete chloroplast genome sequence of Lithospermum erythrorhizon: insights into the phylogenetic relationship among Boraginaceae species and the maternal lineages of purple gromwells.</title>
        <authorList>
            <person name="Okada T."/>
            <person name="Watanabe K."/>
        </authorList>
    </citation>
    <scope>NUCLEOTIDE SEQUENCE [LARGE SCALE GENOMIC DNA]</scope>
</reference>
<keyword evidence="9" id="KW-1185">Reference proteome</keyword>
<feature type="transmembrane region" description="Helical" evidence="7">
    <location>
        <begin position="85"/>
        <end position="103"/>
    </location>
</feature>
<gene>
    <name evidence="8" type="ORF">LIER_19066</name>
</gene>
<evidence type="ECO:0000256" key="6">
    <source>
        <dbReference type="ARBA" id="ARBA00023136"/>
    </source>
</evidence>
<protein>
    <submittedName>
        <fullName evidence="8">Primary active transporter</fullName>
    </submittedName>
</protein>
<keyword evidence="6 7" id="KW-0472">Membrane</keyword>
<evidence type="ECO:0000256" key="3">
    <source>
        <dbReference type="ARBA" id="ARBA00022692"/>
    </source>
</evidence>
<dbReference type="Proteomes" id="UP001454036">
    <property type="component" value="Unassembled WGS sequence"/>
</dbReference>
<feature type="transmembrane region" description="Helical" evidence="7">
    <location>
        <begin position="206"/>
        <end position="230"/>
    </location>
</feature>
<dbReference type="GO" id="GO:0015140">
    <property type="term" value="F:malate transmembrane transporter activity"/>
    <property type="evidence" value="ECO:0007669"/>
    <property type="project" value="UniProtKB-ARBA"/>
</dbReference>
<feature type="transmembrane region" description="Helical" evidence="7">
    <location>
        <begin position="34"/>
        <end position="56"/>
    </location>
</feature>
<dbReference type="GO" id="GO:0009706">
    <property type="term" value="C:chloroplast inner membrane"/>
    <property type="evidence" value="ECO:0007669"/>
    <property type="project" value="UniProtKB-SubCell"/>
</dbReference>
<evidence type="ECO:0000256" key="2">
    <source>
        <dbReference type="ARBA" id="ARBA00007349"/>
    </source>
</evidence>